<evidence type="ECO:0000313" key="1">
    <source>
        <dbReference type="EMBL" id="VDO64268.1"/>
    </source>
</evidence>
<name>A0A183JDV5_9TREM</name>
<dbReference type="AlphaFoldDB" id="A0A183JDV5"/>
<proteinExistence type="predicted"/>
<gene>
    <name evidence="1" type="ORF">SCUD_LOCUS868</name>
</gene>
<evidence type="ECO:0000313" key="3">
    <source>
        <dbReference type="WBParaSite" id="SCUD_0000086701-mRNA-1"/>
    </source>
</evidence>
<evidence type="ECO:0000313" key="2">
    <source>
        <dbReference type="Proteomes" id="UP000279833"/>
    </source>
</evidence>
<dbReference type="Proteomes" id="UP000279833">
    <property type="component" value="Unassembled WGS sequence"/>
</dbReference>
<accession>A0A183JDV5</accession>
<protein>
    <submittedName>
        <fullName evidence="1 3">Uncharacterized protein</fullName>
    </submittedName>
</protein>
<keyword evidence="2" id="KW-1185">Reference proteome</keyword>
<sequence>MRTYGFSSEYGTAGFNLIVCCSLPFCLLGDDDEDDADEEDLSADCLIGEFSLLLVVGVVSEFGIFDIGGALDNGHFKPGDWESEPFGRTLSDILKVFIRRTDN</sequence>
<reference evidence="3" key="1">
    <citation type="submission" date="2016-06" db="UniProtKB">
        <authorList>
            <consortium name="WormBaseParasite"/>
        </authorList>
    </citation>
    <scope>IDENTIFICATION</scope>
</reference>
<dbReference type="EMBL" id="UZAK01000640">
    <property type="protein sequence ID" value="VDO64268.1"/>
    <property type="molecule type" value="Genomic_DNA"/>
</dbReference>
<organism evidence="3">
    <name type="scientific">Schistosoma curassoni</name>
    <dbReference type="NCBI Taxonomy" id="6186"/>
    <lineage>
        <taxon>Eukaryota</taxon>
        <taxon>Metazoa</taxon>
        <taxon>Spiralia</taxon>
        <taxon>Lophotrochozoa</taxon>
        <taxon>Platyhelminthes</taxon>
        <taxon>Trematoda</taxon>
        <taxon>Digenea</taxon>
        <taxon>Strigeidida</taxon>
        <taxon>Schistosomatoidea</taxon>
        <taxon>Schistosomatidae</taxon>
        <taxon>Schistosoma</taxon>
    </lineage>
</organism>
<dbReference type="WBParaSite" id="SCUD_0000086701-mRNA-1">
    <property type="protein sequence ID" value="SCUD_0000086701-mRNA-1"/>
    <property type="gene ID" value="SCUD_0000086701"/>
</dbReference>
<reference evidence="1 2" key="2">
    <citation type="submission" date="2018-11" db="EMBL/GenBank/DDBJ databases">
        <authorList>
            <consortium name="Pathogen Informatics"/>
        </authorList>
    </citation>
    <scope>NUCLEOTIDE SEQUENCE [LARGE SCALE GENOMIC DNA]</scope>
    <source>
        <strain evidence="1">Dakar</strain>
        <strain evidence="2">Dakar, Senegal</strain>
    </source>
</reference>